<name>A0ABS2ERY7_9BACE</name>
<evidence type="ECO:0000313" key="3">
    <source>
        <dbReference type="Proteomes" id="UP000703295"/>
    </source>
</evidence>
<comment type="caution">
    <text evidence="2">The sequence shown here is derived from an EMBL/GenBank/DDBJ whole genome shotgun (WGS) entry which is preliminary data.</text>
</comment>
<reference evidence="2 3" key="1">
    <citation type="journal article" date="2021" name="Sci. Rep.">
        <title>The distribution of antibiotic resistance genes in chicken gut microbiota commensals.</title>
        <authorList>
            <person name="Juricova H."/>
            <person name="Matiasovicova J."/>
            <person name="Kubasova T."/>
            <person name="Cejkova D."/>
            <person name="Rychlik I."/>
        </authorList>
    </citation>
    <scope>NUCLEOTIDE SEQUENCE [LARGE SCALE GENOMIC DNA]</scope>
    <source>
        <strain evidence="2 3">An801</strain>
    </source>
</reference>
<feature type="chain" id="PRO_5046857583" evidence="1">
    <location>
        <begin position="23"/>
        <end position="738"/>
    </location>
</feature>
<keyword evidence="1" id="KW-0732">Signal</keyword>
<evidence type="ECO:0000256" key="1">
    <source>
        <dbReference type="SAM" id="SignalP"/>
    </source>
</evidence>
<feature type="signal peptide" evidence="1">
    <location>
        <begin position="1"/>
        <end position="22"/>
    </location>
</feature>
<evidence type="ECO:0000313" key="2">
    <source>
        <dbReference type="EMBL" id="MBM6757432.1"/>
    </source>
</evidence>
<keyword evidence="3" id="KW-1185">Reference proteome</keyword>
<dbReference type="PROSITE" id="PS51257">
    <property type="entry name" value="PROKAR_LIPOPROTEIN"/>
    <property type="match status" value="1"/>
</dbReference>
<accession>A0ABS2ERY7</accession>
<dbReference type="EMBL" id="JACJJW010000003">
    <property type="protein sequence ID" value="MBM6757432.1"/>
    <property type="molecule type" value="Genomic_DNA"/>
</dbReference>
<dbReference type="RefSeq" id="WP_204474155.1">
    <property type="nucleotide sequence ID" value="NZ_JACJJW010000003.1"/>
</dbReference>
<dbReference type="Proteomes" id="UP000703295">
    <property type="component" value="Unassembled WGS sequence"/>
</dbReference>
<gene>
    <name evidence="2" type="ORF">H6A31_01760</name>
</gene>
<proteinExistence type="predicted"/>
<sequence length="738" mass="82125">MMMKYILALTSASLLLLSGCQQEDIRQTPDTHGMLAVKFSKAGMINGTDADAESQIHTLNGYHFEDGILKETFSSLQMDAEGICHLDIAPMKGSLYFLANGEKAITPENLKEGVTTLEAFLKQQATAENMASESMLMTGKTELGTDDTSVSVTMKRAVARIDLDSPFEDAEVNSVVLKNVALTGYLYEQDALQTSEKFETTDLTKDFGKQPFKNDKTSLFYLPEQNSNGHEVEIMITTHGGWHRLKTTLPALKRNHVYTLKVYGNGSNWKVEVLTNDWETGSSSESGLTHKGLVDKENSQLSEGVTLSAQADTVFVPYWKSDFQLTLAAEAGAEVTIQGQANGVTVTPTPLSRSLTPVAQFQVSSKQKMPGSHYEYMYLDVHKNEVQTGRVVLVFIPNPIQMTGTLQFDDNGLCDFNTYVDGELARITLPEGKTISLNFNEGEAQWMKLTEEGDRTYRLLGGWKPNDPKADGRAQTGELVIADANGGHSEVYTIRRLNWGLPVVQVNGVWWCKYNLRGNVKNFSDQILIKSDPAANGSLADYLRSCSDEDFLQVLGDQYQAGNPDGLKLTHQDGQFYYEGYQSQTGNFGTMAPTEMAPDGYQIPDYDDYRFYTWGSNCNLAYFDPGVFNNGLGQRLNFNVVERDATFKGLNYGQISFYDFEYEGNHLTLCGLGHQYNETTLSSMMILFATYGNSGNTWMIEGYAKSTGKGNWFKYAGSNAQKTRTIRCIKTPVEYIYE</sequence>
<organism evidence="2 3">
    <name type="scientific">Bacteroides mediterraneensis</name>
    <dbReference type="NCBI Taxonomy" id="1841856"/>
    <lineage>
        <taxon>Bacteria</taxon>
        <taxon>Pseudomonadati</taxon>
        <taxon>Bacteroidota</taxon>
        <taxon>Bacteroidia</taxon>
        <taxon>Bacteroidales</taxon>
        <taxon>Bacteroidaceae</taxon>
        <taxon>Bacteroides</taxon>
    </lineage>
</organism>
<protein>
    <submittedName>
        <fullName evidence="2">FimB/Mfa2 family fimbrial subunit</fullName>
    </submittedName>
</protein>